<keyword evidence="2" id="KW-0969">Cilium</keyword>
<sequence>MAEKNTCIHVLHLIVIILVGIIMIGTVAGLIKASAKQNEIAEEVPPIILQKEDALYGEIGRLRISSADSPPISVIVTPFLQYAKADIALQEELIRKKEILKKVIISWFEKKNAVQLSTFPPDKIKKLLLEELNKQLVLGKIKGIYFEELTLLN</sequence>
<reference evidence="3 5" key="3">
    <citation type="submission" date="2019-08" db="EMBL/GenBank/DDBJ databases">
        <authorList>
            <person name="Kuhnert P."/>
        </authorList>
    </citation>
    <scope>NUCLEOTIDE SEQUENCE [LARGE SCALE GENOMIC DNA]</scope>
    <source>
        <strain evidence="3 5">B36.5</strain>
    </source>
</reference>
<accession>A0A0B7GYU7</accession>
<organism evidence="2 4">
    <name type="scientific">Treponema phagedenis</name>
    <dbReference type="NCBI Taxonomy" id="162"/>
    <lineage>
        <taxon>Bacteria</taxon>
        <taxon>Pseudomonadati</taxon>
        <taxon>Spirochaetota</taxon>
        <taxon>Spirochaetia</taxon>
        <taxon>Spirochaetales</taxon>
        <taxon>Treponemataceae</taxon>
        <taxon>Treponema</taxon>
    </lineage>
</organism>
<proteinExistence type="predicted"/>
<dbReference type="RefSeq" id="WP_002701542.1">
    <property type="nucleotide sequence ID" value="NZ_CP031394.1"/>
</dbReference>
<evidence type="ECO:0000313" key="2">
    <source>
        <dbReference type="EMBL" id="CEM61841.1"/>
    </source>
</evidence>
<name>A0A0B7GYU7_TREPH</name>
<evidence type="ECO:0000256" key="1">
    <source>
        <dbReference type="SAM" id="Phobius"/>
    </source>
</evidence>
<evidence type="ECO:0000313" key="4">
    <source>
        <dbReference type="Proteomes" id="UP000042527"/>
    </source>
</evidence>
<dbReference type="AlphaFoldDB" id="A0A0B7GYU7"/>
<evidence type="ECO:0000313" key="3">
    <source>
        <dbReference type="EMBL" id="QEJ98536.1"/>
    </source>
</evidence>
<dbReference type="Proteomes" id="UP000323594">
    <property type="component" value="Chromosome"/>
</dbReference>
<evidence type="ECO:0000313" key="5">
    <source>
        <dbReference type="Proteomes" id="UP000323594"/>
    </source>
</evidence>
<reference evidence="2" key="2">
    <citation type="submission" date="2015-01" db="EMBL/GenBank/DDBJ databases">
        <authorList>
            <person name="Xiang T."/>
            <person name="Song Y."/>
            <person name="Huang L."/>
            <person name="Wang B."/>
            <person name="Wu P."/>
        </authorList>
    </citation>
    <scope>NUCLEOTIDE SEQUENCE [LARGE SCALE GENOMIC DNA]</scope>
    <source>
        <strain evidence="2">V1</strain>
    </source>
</reference>
<gene>
    <name evidence="2" type="primary">fliL</name>
    <name evidence="3" type="ORF">FUT82_11370</name>
    <name evidence="2" type="ORF">TPHV1_210074</name>
</gene>
<keyword evidence="1" id="KW-1133">Transmembrane helix</keyword>
<keyword evidence="4" id="KW-1185">Reference proteome</keyword>
<dbReference type="OrthoDB" id="361137at2"/>
<dbReference type="EMBL" id="CP042817">
    <property type="protein sequence ID" value="QEJ98536.1"/>
    <property type="molecule type" value="Genomic_DNA"/>
</dbReference>
<feature type="transmembrane region" description="Helical" evidence="1">
    <location>
        <begin position="12"/>
        <end position="31"/>
    </location>
</feature>
<keyword evidence="2" id="KW-0282">Flagellum</keyword>
<dbReference type="EMBL" id="CDNC01000014">
    <property type="protein sequence ID" value="CEM61841.1"/>
    <property type="molecule type" value="Genomic_DNA"/>
</dbReference>
<dbReference type="Proteomes" id="UP000042527">
    <property type="component" value="Unassembled WGS sequence"/>
</dbReference>
<protein>
    <submittedName>
        <fullName evidence="2">Flagellar basal body-associated protein FliL</fullName>
    </submittedName>
</protein>
<keyword evidence="1" id="KW-0812">Transmembrane</keyword>
<keyword evidence="2" id="KW-0966">Cell projection</keyword>
<reference evidence="4" key="1">
    <citation type="submission" date="2015-01" db="EMBL/GenBank/DDBJ databases">
        <authorList>
            <person name="Manzoor Shahid"/>
            <person name="Zubair Saima"/>
        </authorList>
    </citation>
    <scope>NUCLEOTIDE SEQUENCE [LARGE SCALE GENOMIC DNA]</scope>
    <source>
        <strain evidence="4">V1</strain>
    </source>
</reference>
<keyword evidence="1" id="KW-0472">Membrane</keyword>